<proteinExistence type="predicted"/>
<sequence>MICSALPPLSTGDARYEFLGFFGPMSFPCTSRRSPQATAPVFAGILEAKSRTGKNEESDELES</sequence>
<comment type="caution">
    <text evidence="1">The sequence shown here is derived from an EMBL/GenBank/DDBJ whole genome shotgun (WGS) entry which is preliminary data.</text>
</comment>
<evidence type="ECO:0000313" key="2">
    <source>
        <dbReference type="Proteomes" id="UP001054252"/>
    </source>
</evidence>
<evidence type="ECO:0000313" key="1">
    <source>
        <dbReference type="EMBL" id="GKV48154.1"/>
    </source>
</evidence>
<accession>A0AAV5MEX4</accession>
<dbReference type="AlphaFoldDB" id="A0AAV5MEX4"/>
<dbReference type="EMBL" id="BPVZ01000247">
    <property type="protein sequence ID" value="GKV48154.1"/>
    <property type="molecule type" value="Genomic_DNA"/>
</dbReference>
<keyword evidence="2" id="KW-1185">Reference proteome</keyword>
<gene>
    <name evidence="1" type="ORF">SLEP1_g54983</name>
</gene>
<reference evidence="1 2" key="1">
    <citation type="journal article" date="2021" name="Commun. Biol.">
        <title>The genome of Shorea leprosula (Dipterocarpaceae) highlights the ecological relevance of drought in aseasonal tropical rainforests.</title>
        <authorList>
            <person name="Ng K.K.S."/>
            <person name="Kobayashi M.J."/>
            <person name="Fawcett J.A."/>
            <person name="Hatakeyama M."/>
            <person name="Paape T."/>
            <person name="Ng C.H."/>
            <person name="Ang C.C."/>
            <person name="Tnah L.H."/>
            <person name="Lee C.T."/>
            <person name="Nishiyama T."/>
            <person name="Sese J."/>
            <person name="O'Brien M.J."/>
            <person name="Copetti D."/>
            <person name="Mohd Noor M.I."/>
            <person name="Ong R.C."/>
            <person name="Putra M."/>
            <person name="Sireger I.Z."/>
            <person name="Indrioko S."/>
            <person name="Kosugi Y."/>
            <person name="Izuno A."/>
            <person name="Isagi Y."/>
            <person name="Lee S.L."/>
            <person name="Shimizu K.K."/>
        </authorList>
    </citation>
    <scope>NUCLEOTIDE SEQUENCE [LARGE SCALE GENOMIC DNA]</scope>
    <source>
        <strain evidence="1">214</strain>
    </source>
</reference>
<protein>
    <submittedName>
        <fullName evidence="1">Uncharacterized protein</fullName>
    </submittedName>
</protein>
<organism evidence="1 2">
    <name type="scientific">Rubroshorea leprosula</name>
    <dbReference type="NCBI Taxonomy" id="152421"/>
    <lineage>
        <taxon>Eukaryota</taxon>
        <taxon>Viridiplantae</taxon>
        <taxon>Streptophyta</taxon>
        <taxon>Embryophyta</taxon>
        <taxon>Tracheophyta</taxon>
        <taxon>Spermatophyta</taxon>
        <taxon>Magnoliopsida</taxon>
        <taxon>eudicotyledons</taxon>
        <taxon>Gunneridae</taxon>
        <taxon>Pentapetalae</taxon>
        <taxon>rosids</taxon>
        <taxon>malvids</taxon>
        <taxon>Malvales</taxon>
        <taxon>Dipterocarpaceae</taxon>
        <taxon>Rubroshorea</taxon>
    </lineage>
</organism>
<dbReference type="Proteomes" id="UP001054252">
    <property type="component" value="Unassembled WGS sequence"/>
</dbReference>
<name>A0AAV5MEX4_9ROSI</name>